<evidence type="ECO:0000256" key="2">
    <source>
        <dbReference type="ARBA" id="ARBA00023015"/>
    </source>
</evidence>
<feature type="region of interest" description="Disordered" evidence="6">
    <location>
        <begin position="90"/>
        <end position="112"/>
    </location>
</feature>
<feature type="compositionally biased region" description="Low complexity" evidence="6">
    <location>
        <begin position="7"/>
        <end position="20"/>
    </location>
</feature>
<organism evidence="7">
    <name type="scientific">Gibberella zeae</name>
    <name type="common">Wheat head blight fungus</name>
    <name type="synonym">Fusarium graminearum</name>
    <dbReference type="NCBI Taxonomy" id="5518"/>
    <lineage>
        <taxon>Eukaryota</taxon>
        <taxon>Fungi</taxon>
        <taxon>Dikarya</taxon>
        <taxon>Ascomycota</taxon>
        <taxon>Pezizomycotina</taxon>
        <taxon>Sordariomycetes</taxon>
        <taxon>Hypocreomycetidae</taxon>
        <taxon>Hypocreales</taxon>
        <taxon>Nectriaceae</taxon>
        <taxon>Fusarium</taxon>
    </lineage>
</organism>
<evidence type="ECO:0000256" key="4">
    <source>
        <dbReference type="ARBA" id="ARBA00023163"/>
    </source>
</evidence>
<dbReference type="GO" id="GO:0000981">
    <property type="term" value="F:DNA-binding transcription factor activity, RNA polymerase II-specific"/>
    <property type="evidence" value="ECO:0007669"/>
    <property type="project" value="InterPro"/>
</dbReference>
<keyword evidence="3" id="KW-0238">DNA-binding</keyword>
<keyword evidence="5" id="KW-0539">Nucleus</keyword>
<evidence type="ECO:0000256" key="6">
    <source>
        <dbReference type="SAM" id="MobiDB-lite"/>
    </source>
</evidence>
<protein>
    <recommendedName>
        <fullName evidence="8">Zn(2)-C6 fungal-type domain-containing protein</fullName>
    </recommendedName>
</protein>
<evidence type="ECO:0008006" key="8">
    <source>
        <dbReference type="Google" id="ProtNLM"/>
    </source>
</evidence>
<dbReference type="PANTHER" id="PTHR31845:SF32">
    <property type="entry name" value="MISCELLANEOUS ZN(II)2CYS6 TRANSCRIPTION FACTOR (EUROFUNG)-RELATED"/>
    <property type="match status" value="1"/>
</dbReference>
<feature type="compositionally biased region" description="Polar residues" evidence="6">
    <location>
        <begin position="148"/>
        <end position="172"/>
    </location>
</feature>
<evidence type="ECO:0000256" key="5">
    <source>
        <dbReference type="ARBA" id="ARBA00023242"/>
    </source>
</evidence>
<dbReference type="GO" id="GO:0008270">
    <property type="term" value="F:zinc ion binding"/>
    <property type="evidence" value="ECO:0007669"/>
    <property type="project" value="InterPro"/>
</dbReference>
<gene>
    <name evidence="7" type="ORF">FUG_LOCUS472477</name>
</gene>
<accession>A0A4E9EJ23</accession>
<dbReference type="GO" id="GO:0000976">
    <property type="term" value="F:transcription cis-regulatory region binding"/>
    <property type="evidence" value="ECO:0007669"/>
    <property type="project" value="TreeGrafter"/>
</dbReference>
<evidence type="ECO:0000313" key="7">
    <source>
        <dbReference type="EMBL" id="VIO62270.1"/>
    </source>
</evidence>
<reference evidence="7" key="1">
    <citation type="submission" date="2019-04" db="EMBL/GenBank/DDBJ databases">
        <authorList>
            <person name="Melise S."/>
            <person name="Noan J."/>
            <person name="Okalmin O."/>
        </authorList>
    </citation>
    <scope>NUCLEOTIDE SEQUENCE</scope>
    <source>
        <strain evidence="7">FN9</strain>
    </source>
</reference>
<dbReference type="InterPro" id="IPR036864">
    <property type="entry name" value="Zn2-C6_fun-type_DNA-bd_sf"/>
</dbReference>
<sequence>MAPPDLSASATSSATGTPAGYGRACTACQRAKCKCILRASGQDCERCHRLGKPCQTMATSRKRVAKKSTSSRTAQLEEKLEDLVTILRAAQPSNGNLQPSNSGESSPLMNSSNMCHLTSRLESLATAAASSSSSETQPRSYPAPHSYGSKSTGDSHMHTSPSSIGGDTSSLPEPTPEEAEVYLRKFKTWLEKFPCIVLPQDMTAAALRKEKPFLWLCIMNITSMSVEQQIKMKDQVRQEIATRIIINHERSMDCLQGIICYVTWASTTSSPGKPFIVTFCQMAVLVAYELGLTKAPVEEQYFTVCFKLWGGRPAPPRLRTLEERRTVLSLWFLTSVMSSFIGKMETLHWTPHMSDCLDVLEREKRYPSDELLTAFIRYQLVADEAQKLLVRDVMGDPSPPPTYIFRKSLLAKLQAVRDGLPLNMPMTRKYMMSSCCYAMLTDADVLQAHALVTEVQVNSVGLFMQNIPVNQRIESMYACLRAIRTWYDVFFSIPAEEVAGVPFAVYIQLSQVQIALYRLTTSEDPAWDKEVVRHTADLLVLLDQVIEFFTRIDSVYRMKASAGEETVFLMGAKIMRNIRNSWEPILSRHLSSVPLSTENQRAVQSMPAQNPQDQQSIDMAAVNMMDFGDITWMSDVFGPWEF</sequence>
<comment type="subcellular location">
    <subcellularLocation>
        <location evidence="1">Nucleus</location>
    </subcellularLocation>
</comment>
<evidence type="ECO:0000256" key="1">
    <source>
        <dbReference type="ARBA" id="ARBA00004123"/>
    </source>
</evidence>
<proteinExistence type="predicted"/>
<keyword evidence="4" id="KW-0804">Transcription</keyword>
<keyword evidence="2" id="KW-0805">Transcription regulation</keyword>
<dbReference type="EMBL" id="CAAKMV010000161">
    <property type="protein sequence ID" value="VIO62270.1"/>
    <property type="molecule type" value="Genomic_DNA"/>
</dbReference>
<dbReference type="InterPro" id="IPR051089">
    <property type="entry name" value="prtT"/>
</dbReference>
<dbReference type="Gene3D" id="4.10.240.10">
    <property type="entry name" value="Zn(2)-C6 fungal-type DNA-binding domain"/>
    <property type="match status" value="1"/>
</dbReference>
<feature type="compositionally biased region" description="Polar residues" evidence="6">
    <location>
        <begin position="91"/>
        <end position="112"/>
    </location>
</feature>
<feature type="region of interest" description="Disordered" evidence="6">
    <location>
        <begin position="126"/>
        <end position="176"/>
    </location>
</feature>
<dbReference type="GO" id="GO:0005634">
    <property type="term" value="C:nucleus"/>
    <property type="evidence" value="ECO:0007669"/>
    <property type="project" value="UniProtKB-SubCell"/>
</dbReference>
<feature type="region of interest" description="Disordered" evidence="6">
    <location>
        <begin position="1"/>
        <end position="20"/>
    </location>
</feature>
<feature type="compositionally biased region" description="Low complexity" evidence="6">
    <location>
        <begin position="126"/>
        <end position="136"/>
    </location>
</feature>
<dbReference type="PANTHER" id="PTHR31845">
    <property type="entry name" value="FINGER DOMAIN PROTEIN, PUTATIVE-RELATED"/>
    <property type="match status" value="1"/>
</dbReference>
<name>A0A4E9EJ23_GIBZA</name>
<evidence type="ECO:0000256" key="3">
    <source>
        <dbReference type="ARBA" id="ARBA00023125"/>
    </source>
</evidence>
<dbReference type="AlphaFoldDB" id="A0A4E9EJ23"/>